<gene>
    <name evidence="1" type="ORF">SVA_1430</name>
</gene>
<name>A0A1B4V3P3_9GAMM</name>
<evidence type="ECO:0000313" key="1">
    <source>
        <dbReference type="EMBL" id="BAU47995.1"/>
    </source>
</evidence>
<dbReference type="Proteomes" id="UP000218899">
    <property type="component" value="Chromosome"/>
</dbReference>
<keyword evidence="2" id="KW-1185">Reference proteome</keyword>
<dbReference type="KEGG" id="sva:SVA_1430"/>
<organism evidence="1 2">
    <name type="scientific">Sulfurifustis variabilis</name>
    <dbReference type="NCBI Taxonomy" id="1675686"/>
    <lineage>
        <taxon>Bacteria</taxon>
        <taxon>Pseudomonadati</taxon>
        <taxon>Pseudomonadota</taxon>
        <taxon>Gammaproteobacteria</taxon>
        <taxon>Acidiferrobacterales</taxon>
        <taxon>Acidiferrobacteraceae</taxon>
        <taxon>Sulfurifustis</taxon>
    </lineage>
</organism>
<dbReference type="RefSeq" id="WP_096460549.1">
    <property type="nucleotide sequence ID" value="NZ_AP014936.1"/>
</dbReference>
<dbReference type="EMBL" id="AP014936">
    <property type="protein sequence ID" value="BAU47995.1"/>
    <property type="molecule type" value="Genomic_DNA"/>
</dbReference>
<dbReference type="OrthoDB" id="5780430at2"/>
<proteinExistence type="predicted"/>
<evidence type="ECO:0000313" key="2">
    <source>
        <dbReference type="Proteomes" id="UP000218899"/>
    </source>
</evidence>
<dbReference type="AlphaFoldDB" id="A0A1B4V3P3"/>
<protein>
    <submittedName>
        <fullName evidence="1">Uncharacterized protein</fullName>
    </submittedName>
</protein>
<reference evidence="1 2" key="1">
    <citation type="submission" date="2015-08" db="EMBL/GenBank/DDBJ databases">
        <title>Complete genome sequence of Sulfurifustis variabilis.</title>
        <authorList>
            <person name="Miura A."/>
            <person name="Kojima H."/>
            <person name="Fukui M."/>
        </authorList>
    </citation>
    <scope>NUCLEOTIDE SEQUENCE [LARGE SCALE GENOMIC DNA]</scope>
    <source>
        <strain evidence="2">skN76</strain>
    </source>
</reference>
<sequence length="309" mass="34866">MPIVEKDPWREQYFAGVSCPAHVYIPTDDTLAWQLNPNHRWVYNKLLVCETQGLVHAPHDVPPAAFPVFSKPIYNLRGMGTGSRVVRDAAEYERTQAPGHFWMPMLEGEHVSSDAVVVAGEPVWWRHSVGVPLVDGMFDYWTVLADARPRIESRCGDWLRRHLAGYTGCINLETIGATIIEVHLRFADQWPDLYGANWIDAVVRLYAEGRWEYDEACRRDAYSVVLFGAHGRPYDHPPEPVTDRLLSHPGLSSIQITFDPDRPAELHAMPPGGFRLAVVNAWDLEAGRAAREELAAWFGRGTFGELRSA</sequence>
<accession>A0A1B4V3P3</accession>